<gene>
    <name evidence="3" type="ORF">F0U44_03610</name>
</gene>
<dbReference type="Gene3D" id="2.130.10.10">
    <property type="entry name" value="YVTN repeat-like/Quinoprotein amine dehydrogenase"/>
    <property type="match status" value="1"/>
</dbReference>
<sequence>MRRLLQLVLTLALLPLVLLGATVPPAHAAVPDVWVKWNLGDHWIRSLDYVTPGQLVAGSETDGVFTAATAAGPWTDISGNLSTQGKQVHEAKGQSGQIFLATSAGLFRGSGNGTWTKLGVDEDTPQPMRLDQGGVQSVVFPTAGTTNIVVSTAGSGHDGIFYSSDSGVKWTQATGITGGAYSLTKGTGSLMYAASATGFYISLDAGKSWTLSSDGIPPGESALRIAVSPLDPSELIAATTSSVYRSSNGGLTWYDATGSGPGALLATQVRAFQLIPSAYWGGGEPRIVVGTNSGVWATVDGGEHWTKMSATKLNAPGEIGMDNESVWALNIGFGTPGSLIAGTQGHGIFALPLSAVDAPGVIAAPSGSAVQGYTLTANDGVWGGTGPFFYRYQWKRCTSTSTASCVNIAGETGRTYVVTSGDVGKYLRVGVRAINVVTPVFSTEVLSNPVGPIAAPAGPEPTPPPNYPKLLDAASAPWGATFTIDPSDLPSNQWRSNGTPMATTFEYRWYRCEQNLSACLLLPQSGIAYTSTVDDVGKVIQATVVGQIGGTKSPERLAGTSGSVYERKPVNTAKPKVVGPAYVGTKLQSTAGAWTGTNPTFTRRWFRCAADGTQCNLTSPVVTAPTYTVTSADRGFTFRVEVTATVTDQFQNRTEVATSDKSAKAVNPPPTCAELQAAIAAAKADVRAKKRALANAQETGNAKKIRIAKRRLRAAKARLAEAQAALANANYC</sequence>
<dbReference type="CDD" id="cd15482">
    <property type="entry name" value="Sialidase_non-viral"/>
    <property type="match status" value="1"/>
</dbReference>
<evidence type="ECO:0000256" key="1">
    <source>
        <dbReference type="SAM" id="Coils"/>
    </source>
</evidence>
<dbReference type="SUPFAM" id="SSF110296">
    <property type="entry name" value="Oligoxyloglucan reducing end-specific cellobiohydrolase"/>
    <property type="match status" value="1"/>
</dbReference>
<dbReference type="RefSeq" id="WP_149726858.1">
    <property type="nucleotide sequence ID" value="NZ_VUJV01000001.1"/>
</dbReference>
<evidence type="ECO:0000256" key="2">
    <source>
        <dbReference type="SAM" id="SignalP"/>
    </source>
</evidence>
<accession>A0A5B1LP64</accession>
<evidence type="ECO:0008006" key="5">
    <source>
        <dbReference type="Google" id="ProtNLM"/>
    </source>
</evidence>
<organism evidence="3 4">
    <name type="scientific">Nocardioides humilatus</name>
    <dbReference type="NCBI Taxonomy" id="2607660"/>
    <lineage>
        <taxon>Bacteria</taxon>
        <taxon>Bacillati</taxon>
        <taxon>Actinomycetota</taxon>
        <taxon>Actinomycetes</taxon>
        <taxon>Propionibacteriales</taxon>
        <taxon>Nocardioidaceae</taxon>
        <taxon>Nocardioides</taxon>
    </lineage>
</organism>
<reference evidence="3 4" key="2">
    <citation type="submission" date="2019-09" db="EMBL/GenBank/DDBJ databases">
        <authorList>
            <person name="Jin C."/>
        </authorList>
    </citation>
    <scope>NUCLEOTIDE SEQUENCE [LARGE SCALE GENOMIC DNA]</scope>
    <source>
        <strain evidence="3 4">BN130099</strain>
    </source>
</reference>
<protein>
    <recommendedName>
        <fullName evidence="5">Sortilin N-terminal domain-containing protein</fullName>
    </recommendedName>
</protein>
<evidence type="ECO:0000313" key="4">
    <source>
        <dbReference type="Proteomes" id="UP000325003"/>
    </source>
</evidence>
<keyword evidence="2" id="KW-0732">Signal</keyword>
<proteinExistence type="predicted"/>
<feature type="chain" id="PRO_5022749421" description="Sortilin N-terminal domain-containing protein" evidence="2">
    <location>
        <begin position="29"/>
        <end position="732"/>
    </location>
</feature>
<dbReference type="EMBL" id="VUJV01000001">
    <property type="protein sequence ID" value="KAA1421397.1"/>
    <property type="molecule type" value="Genomic_DNA"/>
</dbReference>
<dbReference type="Proteomes" id="UP000325003">
    <property type="component" value="Unassembled WGS sequence"/>
</dbReference>
<keyword evidence="4" id="KW-1185">Reference proteome</keyword>
<feature type="coiled-coil region" evidence="1">
    <location>
        <begin position="672"/>
        <end position="725"/>
    </location>
</feature>
<dbReference type="Gene3D" id="2.60.40.2700">
    <property type="match status" value="2"/>
</dbReference>
<comment type="caution">
    <text evidence="3">The sequence shown here is derived from an EMBL/GenBank/DDBJ whole genome shotgun (WGS) entry which is preliminary data.</text>
</comment>
<reference evidence="3 4" key="1">
    <citation type="submission" date="2019-09" db="EMBL/GenBank/DDBJ databases">
        <title>Nocardioides panacisoli sp. nov., isolated from the soil of a ginseng field.</title>
        <authorList>
            <person name="Cho C."/>
        </authorList>
    </citation>
    <scope>NUCLEOTIDE SEQUENCE [LARGE SCALE GENOMIC DNA]</scope>
    <source>
        <strain evidence="3 4">BN130099</strain>
    </source>
</reference>
<feature type="signal peptide" evidence="2">
    <location>
        <begin position="1"/>
        <end position="28"/>
    </location>
</feature>
<keyword evidence="1" id="KW-0175">Coiled coil</keyword>
<dbReference type="AlphaFoldDB" id="A0A5B1LP64"/>
<dbReference type="InterPro" id="IPR015943">
    <property type="entry name" value="WD40/YVTN_repeat-like_dom_sf"/>
</dbReference>
<name>A0A5B1LP64_9ACTN</name>
<evidence type="ECO:0000313" key="3">
    <source>
        <dbReference type="EMBL" id="KAA1421397.1"/>
    </source>
</evidence>